<dbReference type="GO" id="GO:0005524">
    <property type="term" value="F:ATP binding"/>
    <property type="evidence" value="ECO:0007669"/>
    <property type="project" value="UniProtKB-KW"/>
</dbReference>
<dbReference type="InterPro" id="IPR032781">
    <property type="entry name" value="ABC_tran_Xtn"/>
</dbReference>
<dbReference type="InterPro" id="IPR050611">
    <property type="entry name" value="ABCF"/>
</dbReference>
<dbReference type="RefSeq" id="WP_090019079.1">
    <property type="nucleotide sequence ID" value="NZ_FNCE01000002.1"/>
</dbReference>
<dbReference type="PANTHER" id="PTHR19211">
    <property type="entry name" value="ATP-BINDING TRANSPORT PROTEIN-RELATED"/>
    <property type="match status" value="1"/>
</dbReference>
<accession>A0A1G7PAW5</accession>
<dbReference type="Pfam" id="PF00005">
    <property type="entry name" value="ABC_tran"/>
    <property type="match status" value="2"/>
</dbReference>
<dbReference type="SUPFAM" id="SSF52540">
    <property type="entry name" value="P-loop containing nucleoside triphosphate hydrolases"/>
    <property type="match status" value="2"/>
</dbReference>
<feature type="compositionally biased region" description="Basic and acidic residues" evidence="4">
    <location>
        <begin position="544"/>
        <end position="555"/>
    </location>
</feature>
<keyword evidence="2" id="KW-0547">Nucleotide-binding</keyword>
<dbReference type="CDD" id="cd03221">
    <property type="entry name" value="ABCF_EF-3"/>
    <property type="match status" value="2"/>
</dbReference>
<feature type="domain" description="ABC transporter" evidence="5">
    <location>
        <begin position="310"/>
        <end position="525"/>
    </location>
</feature>
<name>A0A1G7PAW5_9PROT</name>
<evidence type="ECO:0000256" key="4">
    <source>
        <dbReference type="SAM" id="MobiDB-lite"/>
    </source>
</evidence>
<evidence type="ECO:0000313" key="7">
    <source>
        <dbReference type="Proteomes" id="UP000199415"/>
    </source>
</evidence>
<reference evidence="6 7" key="1">
    <citation type="submission" date="2016-10" db="EMBL/GenBank/DDBJ databases">
        <authorList>
            <person name="de Groot N.N."/>
        </authorList>
    </citation>
    <scope>NUCLEOTIDE SEQUENCE [LARGE SCALE GENOMIC DNA]</scope>
    <source>
        <strain evidence="6 7">DSM 25584</strain>
    </source>
</reference>
<gene>
    <name evidence="6" type="ORF">SAMN05216241_102478</name>
</gene>
<evidence type="ECO:0000313" key="6">
    <source>
        <dbReference type="EMBL" id="SDF82739.1"/>
    </source>
</evidence>
<dbReference type="PANTHER" id="PTHR19211:SF14">
    <property type="entry name" value="ATP-BINDING CASSETTE SUB-FAMILY F MEMBER 1"/>
    <property type="match status" value="1"/>
</dbReference>
<dbReference type="GO" id="GO:0003677">
    <property type="term" value="F:DNA binding"/>
    <property type="evidence" value="ECO:0007669"/>
    <property type="project" value="InterPro"/>
</dbReference>
<proteinExistence type="predicted"/>
<dbReference type="EMBL" id="FNCE01000002">
    <property type="protein sequence ID" value="SDF82739.1"/>
    <property type="molecule type" value="Genomic_DNA"/>
</dbReference>
<dbReference type="Pfam" id="PF16326">
    <property type="entry name" value="ABC_tran_CTD"/>
    <property type="match status" value="1"/>
</dbReference>
<keyword evidence="7" id="KW-1185">Reference proteome</keyword>
<feature type="region of interest" description="Disordered" evidence="4">
    <location>
        <begin position="525"/>
        <end position="555"/>
    </location>
</feature>
<dbReference type="AlphaFoldDB" id="A0A1G7PAW5"/>
<dbReference type="PROSITE" id="PS00211">
    <property type="entry name" value="ABC_TRANSPORTER_1"/>
    <property type="match status" value="2"/>
</dbReference>
<dbReference type="InterPro" id="IPR037118">
    <property type="entry name" value="Val-tRNA_synth_C_sf"/>
</dbReference>
<dbReference type="GO" id="GO:0016887">
    <property type="term" value="F:ATP hydrolysis activity"/>
    <property type="evidence" value="ECO:0007669"/>
    <property type="project" value="InterPro"/>
</dbReference>
<evidence type="ECO:0000256" key="2">
    <source>
        <dbReference type="ARBA" id="ARBA00022741"/>
    </source>
</evidence>
<evidence type="ECO:0000256" key="3">
    <source>
        <dbReference type="ARBA" id="ARBA00022840"/>
    </source>
</evidence>
<dbReference type="Gene3D" id="3.40.50.300">
    <property type="entry name" value="P-loop containing nucleotide triphosphate hydrolases"/>
    <property type="match status" value="2"/>
</dbReference>
<keyword evidence="1" id="KW-0677">Repeat</keyword>
<dbReference type="Pfam" id="PF12848">
    <property type="entry name" value="ABC_tran_Xtn"/>
    <property type="match status" value="1"/>
</dbReference>
<dbReference type="InterPro" id="IPR017871">
    <property type="entry name" value="ABC_transporter-like_CS"/>
</dbReference>
<sequence>MLTIRDLTYRVEGRTLFQGATATIQSGEHVGLVGRNGTGKSTLLRLIAGDLQADGGGVEIGGGARMGYLRQEAPGGERSLIDTVLAADTERAHLLAEAETATDPERIAEIHTRLNDIGAHAAPGRAARLLAGLGFSEAAQQRPCSAFSGGWRMRVALAALLFSEPDILLLDEPTNHLDLESAIWLENYLKSWSGTLVLVSHDRELLNSVPHKIAHLEGGALTLYQGGYDRFERTRRERLERLQHMAEEQEKERQRIMAFVNRFRANANRASQAQSRLKKLEKMEPMAPVLSQKATRFEFPEPAQLPPPLIALDGVAVGYDPAKPVLTQLNQRVDQDDRIALLGMNGNGKTTFARLLAGRLDGLSGTVTRHPDLRVGYFSQDQADELELDGTPLSHMAALMPGASPTQLRSHLGRFGFTGEMADQAVRKLSGGEKARLLFALITRDAPQLLILDEPTNHLDIEARDALVEALNAYQGAVVLISHDPHLLDLVADRLWLVGDGSVRAFDGDLAAYRQFILERGRADRRGEAEKPAAGSASKKDKRKQAADRRAANAELRKRVKAAEREVERLTAEKEKLEARLADPGIYEDPTADISALQKQLAEVQDSLANAEESWLEAQEALEAGSA</sequence>
<dbReference type="SMART" id="SM00382">
    <property type="entry name" value="AAA"/>
    <property type="match status" value="2"/>
</dbReference>
<evidence type="ECO:0000256" key="1">
    <source>
        <dbReference type="ARBA" id="ARBA00022737"/>
    </source>
</evidence>
<dbReference type="InterPro" id="IPR032524">
    <property type="entry name" value="ABC_tran_C"/>
</dbReference>
<dbReference type="Gene3D" id="1.10.287.380">
    <property type="entry name" value="Valyl-tRNA synthetase, C-terminal domain"/>
    <property type="match status" value="1"/>
</dbReference>
<dbReference type="OrthoDB" id="9762369at2"/>
<keyword evidence="3 6" id="KW-0067">ATP-binding</keyword>
<protein>
    <submittedName>
        <fullName evidence="6">ATP-binding cassette, subfamily F, member 3</fullName>
    </submittedName>
</protein>
<dbReference type="InterPro" id="IPR003593">
    <property type="entry name" value="AAA+_ATPase"/>
</dbReference>
<dbReference type="FunFam" id="3.40.50.300:FF:000011">
    <property type="entry name" value="Putative ABC transporter ATP-binding component"/>
    <property type="match status" value="1"/>
</dbReference>
<dbReference type="STRING" id="1082479.SAMN05216241_102478"/>
<dbReference type="InterPro" id="IPR027417">
    <property type="entry name" value="P-loop_NTPase"/>
</dbReference>
<feature type="domain" description="ABC transporter" evidence="5">
    <location>
        <begin position="2"/>
        <end position="243"/>
    </location>
</feature>
<evidence type="ECO:0000259" key="5">
    <source>
        <dbReference type="PROSITE" id="PS50893"/>
    </source>
</evidence>
<dbReference type="Proteomes" id="UP000199415">
    <property type="component" value="Unassembled WGS sequence"/>
</dbReference>
<dbReference type="InterPro" id="IPR003439">
    <property type="entry name" value="ABC_transporter-like_ATP-bd"/>
</dbReference>
<organism evidence="6 7">
    <name type="scientific">Limimonas halophila</name>
    <dbReference type="NCBI Taxonomy" id="1082479"/>
    <lineage>
        <taxon>Bacteria</taxon>
        <taxon>Pseudomonadati</taxon>
        <taxon>Pseudomonadota</taxon>
        <taxon>Alphaproteobacteria</taxon>
        <taxon>Rhodospirillales</taxon>
        <taxon>Rhodovibrionaceae</taxon>
        <taxon>Limimonas</taxon>
    </lineage>
</organism>
<dbReference type="PROSITE" id="PS50893">
    <property type="entry name" value="ABC_TRANSPORTER_2"/>
    <property type="match status" value="2"/>
</dbReference>